<feature type="chain" id="PRO_5040935227" description="SMP-30/Gluconolactonase/LRE-like region domain-containing protein" evidence="1">
    <location>
        <begin position="24"/>
        <end position="337"/>
    </location>
</feature>
<dbReference type="InterPro" id="IPR052998">
    <property type="entry name" value="Hetero-Diels-Alderase-like"/>
</dbReference>
<keyword evidence="3" id="KW-1185">Reference proteome</keyword>
<proteinExistence type="predicted"/>
<reference evidence="2" key="1">
    <citation type="submission" date="2022-11" db="EMBL/GenBank/DDBJ databases">
        <authorList>
            <person name="Petersen C."/>
        </authorList>
    </citation>
    <scope>NUCLEOTIDE SEQUENCE</scope>
    <source>
        <strain evidence="2">IBT 16849</strain>
    </source>
</reference>
<accession>A0A9W9N0Y1</accession>
<evidence type="ECO:0000313" key="3">
    <source>
        <dbReference type="Proteomes" id="UP001150879"/>
    </source>
</evidence>
<dbReference type="AlphaFoldDB" id="A0A9W9N0Y1"/>
<comment type="caution">
    <text evidence="2">The sequence shown here is derived from an EMBL/GenBank/DDBJ whole genome shotgun (WGS) entry which is preliminary data.</text>
</comment>
<name>A0A9W9N0Y1_9EURO</name>
<keyword evidence="1" id="KW-0732">Signal</keyword>
<dbReference type="SUPFAM" id="SSF63829">
    <property type="entry name" value="Calcium-dependent phosphotriesterase"/>
    <property type="match status" value="1"/>
</dbReference>
<organism evidence="2 3">
    <name type="scientific">Penicillium cf. griseofulvum</name>
    <dbReference type="NCBI Taxonomy" id="2972120"/>
    <lineage>
        <taxon>Eukaryota</taxon>
        <taxon>Fungi</taxon>
        <taxon>Dikarya</taxon>
        <taxon>Ascomycota</taxon>
        <taxon>Pezizomycotina</taxon>
        <taxon>Eurotiomycetes</taxon>
        <taxon>Eurotiomycetidae</taxon>
        <taxon>Eurotiales</taxon>
        <taxon>Aspergillaceae</taxon>
        <taxon>Penicillium</taxon>
    </lineage>
</organism>
<dbReference type="EMBL" id="JAPQKP010000001">
    <property type="protein sequence ID" value="KAJ5211196.1"/>
    <property type="molecule type" value="Genomic_DNA"/>
</dbReference>
<dbReference type="PANTHER" id="PTHR42060:SF1">
    <property type="entry name" value="NHL REPEAT-CONTAINING PROTEIN"/>
    <property type="match status" value="1"/>
</dbReference>
<evidence type="ECO:0008006" key="4">
    <source>
        <dbReference type="Google" id="ProtNLM"/>
    </source>
</evidence>
<feature type="signal peptide" evidence="1">
    <location>
        <begin position="1"/>
        <end position="23"/>
    </location>
</feature>
<evidence type="ECO:0000313" key="2">
    <source>
        <dbReference type="EMBL" id="KAJ5211196.1"/>
    </source>
</evidence>
<reference evidence="2" key="2">
    <citation type="journal article" date="2023" name="IMA Fungus">
        <title>Comparative genomic study of the Penicillium genus elucidates a diverse pangenome and 15 lateral gene transfer events.</title>
        <authorList>
            <person name="Petersen C."/>
            <person name="Sorensen T."/>
            <person name="Nielsen M.R."/>
            <person name="Sondergaard T.E."/>
            <person name="Sorensen J.L."/>
            <person name="Fitzpatrick D.A."/>
            <person name="Frisvad J.C."/>
            <person name="Nielsen K.L."/>
        </authorList>
    </citation>
    <scope>NUCLEOTIDE SEQUENCE</scope>
    <source>
        <strain evidence="2">IBT 16849</strain>
    </source>
</reference>
<dbReference type="PANTHER" id="PTHR42060">
    <property type="entry name" value="NHL REPEAT-CONTAINING PROTEIN-RELATED"/>
    <property type="match status" value="1"/>
</dbReference>
<evidence type="ECO:0000256" key="1">
    <source>
        <dbReference type="SAM" id="SignalP"/>
    </source>
</evidence>
<gene>
    <name evidence="2" type="ORF">N7472_001335</name>
</gene>
<sequence length="337" mass="35894">MIFSSQIFLHGLAALSFITSSIGHPDTPISTLFQFDQGSWLENLAIGPSGSILATRLDIPALYQITLPPAAQKPSAKLIQMFPGATGALGITEYKENQFLVILGNYSLPDAQDFPGTYSVWDVSFSGHNLDQVSSNKVTDIPEAMFPNGMTTLDPLTGTVLIADSMAGLVYRLCPETGEREVVHDDVTMKPPAGTSLGVNGIHVITICEETFLYYTSSLKETLGRVRIDPISGRAIGPYDTLTTGVWGDDFAYDTKTGDIYIAGNFANVITKVNRDGVKEEVIGSPFQLTVAGTTSAVFGGKGKRTLYAVTSGALASPVNGTLTEGAKLVAIEVDEI</sequence>
<dbReference type="Proteomes" id="UP001150879">
    <property type="component" value="Unassembled WGS sequence"/>
</dbReference>
<dbReference type="OrthoDB" id="9977941at2759"/>
<dbReference type="Gene3D" id="2.120.10.30">
    <property type="entry name" value="TolB, C-terminal domain"/>
    <property type="match status" value="1"/>
</dbReference>
<dbReference type="InterPro" id="IPR011042">
    <property type="entry name" value="6-blade_b-propeller_TolB-like"/>
</dbReference>
<protein>
    <recommendedName>
        <fullName evidence="4">SMP-30/Gluconolactonase/LRE-like region domain-containing protein</fullName>
    </recommendedName>
</protein>